<keyword evidence="2 4" id="KW-0863">Zinc-finger</keyword>
<dbReference type="PANTHER" id="PTHR21704">
    <property type="entry name" value="NIPPED-B-LIKE PROTEIN DELANGIN SCC2-RELATED"/>
    <property type="match status" value="1"/>
</dbReference>
<dbReference type="GO" id="GO:0140588">
    <property type="term" value="P:chromatin looping"/>
    <property type="evidence" value="ECO:0007669"/>
    <property type="project" value="InterPro"/>
</dbReference>
<evidence type="ECO:0000313" key="9">
    <source>
        <dbReference type="Proteomes" id="UP000186804"/>
    </source>
</evidence>
<dbReference type="PANTHER" id="PTHR21704:SF18">
    <property type="entry name" value="NIPPED-B-LIKE PROTEIN"/>
    <property type="match status" value="1"/>
</dbReference>
<dbReference type="SUPFAM" id="SSF57903">
    <property type="entry name" value="FYVE/PHD zinc finger"/>
    <property type="match status" value="1"/>
</dbReference>
<comment type="subcellular location">
    <subcellularLocation>
        <location evidence="5">Nucleus</location>
    </subcellularLocation>
</comment>
<name>A0A1J4MV30_9CRYT</name>
<dbReference type="InterPro" id="IPR019787">
    <property type="entry name" value="Znf_PHD-finger"/>
</dbReference>
<evidence type="ECO:0000313" key="8">
    <source>
        <dbReference type="EMBL" id="OII78122.1"/>
    </source>
</evidence>
<feature type="region of interest" description="Disordered" evidence="6">
    <location>
        <begin position="1710"/>
        <end position="1744"/>
    </location>
</feature>
<comment type="caution">
    <text evidence="8">The sequence shown here is derived from an EMBL/GenBank/DDBJ whole genome shotgun (WGS) entry which is preliminary data.</text>
</comment>
<organism evidence="8 9">
    <name type="scientific">Cryptosporidium andersoni</name>
    <dbReference type="NCBI Taxonomy" id="117008"/>
    <lineage>
        <taxon>Eukaryota</taxon>
        <taxon>Sar</taxon>
        <taxon>Alveolata</taxon>
        <taxon>Apicomplexa</taxon>
        <taxon>Conoidasida</taxon>
        <taxon>Coccidia</taxon>
        <taxon>Eucoccidiorida</taxon>
        <taxon>Eimeriorina</taxon>
        <taxon>Cryptosporidiidae</taxon>
        <taxon>Cryptosporidium</taxon>
    </lineage>
</organism>
<dbReference type="RefSeq" id="XP_067069968.1">
    <property type="nucleotide sequence ID" value="XM_067213775.1"/>
</dbReference>
<keyword evidence="3" id="KW-0862">Zinc</keyword>
<dbReference type="SUPFAM" id="SSF48371">
    <property type="entry name" value="ARM repeat"/>
    <property type="match status" value="1"/>
</dbReference>
<evidence type="ECO:0000256" key="6">
    <source>
        <dbReference type="SAM" id="MobiDB-lite"/>
    </source>
</evidence>
<feature type="compositionally biased region" description="Polar residues" evidence="6">
    <location>
        <begin position="1731"/>
        <end position="1744"/>
    </location>
</feature>
<dbReference type="InterPro" id="IPR033031">
    <property type="entry name" value="Scc2/Nipped-B"/>
</dbReference>
<dbReference type="GO" id="GO:0061775">
    <property type="term" value="F:cohesin loader activity"/>
    <property type="evidence" value="ECO:0007669"/>
    <property type="project" value="InterPro"/>
</dbReference>
<evidence type="ECO:0000256" key="1">
    <source>
        <dbReference type="ARBA" id="ARBA00022723"/>
    </source>
</evidence>
<keyword evidence="1" id="KW-0479">Metal-binding</keyword>
<dbReference type="GO" id="GO:0003682">
    <property type="term" value="F:chromatin binding"/>
    <property type="evidence" value="ECO:0007669"/>
    <property type="project" value="TreeGrafter"/>
</dbReference>
<dbReference type="GeneID" id="92367733"/>
<dbReference type="InterPro" id="IPR024986">
    <property type="entry name" value="Nipped-B_C"/>
</dbReference>
<evidence type="ECO:0000256" key="3">
    <source>
        <dbReference type="ARBA" id="ARBA00022833"/>
    </source>
</evidence>
<protein>
    <recommendedName>
        <fullName evidence="5">Sister chromatid cohesion protein</fullName>
    </recommendedName>
</protein>
<comment type="similarity">
    <text evidence="5">Belongs to the SCC2/Nipped-B family.</text>
</comment>
<sequence>MEISKQLKRGDLCSIRVHTMQEGNVWHFETSDILKFIYKEKEIRIYDLIKFCTGETLDSIEFKEADKGGAESTVDIYSNKFNSLAEQLGRVLDEIGSIEFYSEFHKKLSTEAADKVSGENVITRISIPCLTLVNLFLKFKDIYTHEEFMEKVYRVLGMHLRCILPNIFSENIKIGKPILDGYLNIYISSIENLIEIIKTFKISELSAIQLLSFLPYIFVLPDIHPKLMLVTIECIVQLFFSHLYISDKFMEGSLASIFGILDNITTTNKSIKKSKVMVDSQILVHGYTFLILRLIHGVSCPNNIWHGKFGLNALDMAKKHYELVKKICSQFAGYYINKLIITKSKQRDGCNDHGDIASMLLVDLVKSSTSPKFCLSKLLIQVIIIQLIKISNSALTSDTLVGSLAQLVDTSSRELSITLIGLSLPIIQSVCNISKNIVLEAKVDNISLENEKVKVNNEDIIGCYCLNNEGISQAAMLDCDKCHRWFHMKCVSVEPSNVPEIWNCDDCILEQVKVEVCHGIKSEELKLDIGDILNISAISIFHYLTITNFNMMGMTRDILGNSTIFDLNSSIRSSFILELLMRLNTQSNDENKKKEIFGHKKLGKHDKNIIKKHENNKISLKSDSSVLEYQDLHSLFLNEWLSPITNNITSLTAYSSKLPQMIQSTINRLWCKIISSTFTMLAELMLNCILVNIHNSPSMSQRRTAVNALGNLLITHPILAFTNDSISSALLNALQDKAPKVRERSLVLIEKLILDNNCDLNLEINSKESSSMEIPQYMYESICRMSYDISPLVRIAAVRILRQLYEKRNFDLSIGALLLRRLTSPEETQTIRRYVMDVFTSLWFSKSKVCNKISCTNFVNILEISQGRNFQQLQGSSNWLLHQLVDAMRTSMSGSEIEESVTRWVPLLLDMFLEGFEHANNETEVSKASGSGLITESNDLLFSNFQINCLKALETLGEIFPHSTTVVFPHIIIYMRDINSGSSDALIHICNILSYIIPLDINYDISSLVIDFINIINNARSPQLIKSAICCLCKIIQKPDIDKTHFHLLIIDKINTIWDYNNKQDLDLFDKKTIDIIRRNCWIIGCIYEFSSPELPLSLKNGRIVETNYCKTEFGISFVTSNSNQQLINFKESDKESDENIESDYSDCIESSNFVFDLICSLYYKIDWKLGKSVILPTITEFLIKQKQFIKTIKFSKLIQCAIRICGCTDNPTSSNSDLCIACLQCIFSLLNAYETEALKPVEDEDLISDNYNASYSCSEDKLNTIFSETTNDNEESDIFYTPIRKKSAKVSEFETDSNSPISSRTNFDHFSSLKASKYGSSQYFNRLASVSAAQPLAAHLDLLLDLIRLLNECSNEKFTQHQRQMVAILVICILEQFNRQGLVNPTSIIAPVSGMLFSLNKDLSVRAYQITSNLFDKFPNLVINKFKDITVYGFNFIMGNFPTFLGNFENNGETRRIFDNDLQNNECCGISIPIFCSNIMELYNRLYVEKCRNKKTLRETIIKGLCKQLELLINSESIDNLLNKLFSKHKIDNYGVILLYVEFVSYLIMSTPFIYESEVLLLIYTMGEMCILCSQFLEDYNEKMNEHCQSKSFTLYTCTLLVTICTCMQKVLKAEYKINDQNLSCFNPNTCIAKEKPKYAHLDIDAGESSSINIAGVTLTRSTVYNSLNCFRKKGSSIYTFRYEPAKLKSFMNETLYSQTEVISEKEIKLYKRKNRKRPNNKKGIDSDDSSQSWTPTKISKHR</sequence>
<dbReference type="GO" id="GO:0071169">
    <property type="term" value="P:establishment of protein localization to chromatin"/>
    <property type="evidence" value="ECO:0007669"/>
    <property type="project" value="TreeGrafter"/>
</dbReference>
<dbReference type="GO" id="GO:0008270">
    <property type="term" value="F:zinc ion binding"/>
    <property type="evidence" value="ECO:0007669"/>
    <property type="project" value="UniProtKB-KW"/>
</dbReference>
<dbReference type="SMART" id="SM00249">
    <property type="entry name" value="PHD"/>
    <property type="match status" value="1"/>
</dbReference>
<dbReference type="InterPro" id="IPR019786">
    <property type="entry name" value="Zinc_finger_PHD-type_CS"/>
</dbReference>
<accession>A0A1J4MV30</accession>
<keyword evidence="5" id="KW-0539">Nucleus</keyword>
<dbReference type="Gene3D" id="1.25.10.10">
    <property type="entry name" value="Leucine-rich Repeat Variant"/>
    <property type="match status" value="1"/>
</dbReference>
<dbReference type="OrthoDB" id="418242at2759"/>
<dbReference type="GO" id="GO:0010468">
    <property type="term" value="P:regulation of gene expression"/>
    <property type="evidence" value="ECO:0007669"/>
    <property type="project" value="InterPro"/>
</dbReference>
<dbReference type="VEuPathDB" id="CryptoDB:cand_035490"/>
<dbReference type="Pfam" id="PF12830">
    <property type="entry name" value="Nipped-B_C"/>
    <property type="match status" value="1"/>
</dbReference>
<keyword evidence="9" id="KW-1185">Reference proteome</keyword>
<gene>
    <name evidence="8" type="ORF">cand_035490</name>
</gene>
<evidence type="ECO:0000259" key="7">
    <source>
        <dbReference type="PROSITE" id="PS50016"/>
    </source>
</evidence>
<evidence type="ECO:0000256" key="5">
    <source>
        <dbReference type="RuleBase" id="RU364107"/>
    </source>
</evidence>
<dbReference type="InterPro" id="IPR016024">
    <property type="entry name" value="ARM-type_fold"/>
</dbReference>
<dbReference type="InterPro" id="IPR011011">
    <property type="entry name" value="Znf_FYVE_PHD"/>
</dbReference>
<dbReference type="GO" id="GO:0034087">
    <property type="term" value="P:establishment of mitotic sister chromatid cohesion"/>
    <property type="evidence" value="ECO:0007669"/>
    <property type="project" value="TreeGrafter"/>
</dbReference>
<proteinExistence type="inferred from homology"/>
<keyword evidence="5" id="KW-0677">Repeat</keyword>
<evidence type="ECO:0000256" key="2">
    <source>
        <dbReference type="ARBA" id="ARBA00022771"/>
    </source>
</evidence>
<dbReference type="InterPro" id="IPR011989">
    <property type="entry name" value="ARM-like"/>
</dbReference>
<dbReference type="GO" id="GO:0090694">
    <property type="term" value="C:Scc2-Scc4 cohesin loading complex"/>
    <property type="evidence" value="ECO:0007669"/>
    <property type="project" value="TreeGrafter"/>
</dbReference>
<evidence type="ECO:0000256" key="4">
    <source>
        <dbReference type="PROSITE-ProRule" id="PRU00146"/>
    </source>
</evidence>
<dbReference type="InterPro" id="IPR013083">
    <property type="entry name" value="Znf_RING/FYVE/PHD"/>
</dbReference>
<reference evidence="8 9" key="1">
    <citation type="submission" date="2016-10" db="EMBL/GenBank/DDBJ databases">
        <title>Reductive evolution of mitochondrial metabolism and differential evolution of invasion-related proteins in Cryptosporidium.</title>
        <authorList>
            <person name="Liu S."/>
            <person name="Roellig D.M."/>
            <person name="Guo Y."/>
            <person name="Li N."/>
            <person name="Frace M.A."/>
            <person name="Tang K."/>
            <person name="Zhang L."/>
            <person name="Feng Y."/>
            <person name="Xiao L."/>
        </authorList>
    </citation>
    <scope>NUCLEOTIDE SEQUENCE [LARGE SCALE GENOMIC DNA]</scope>
    <source>
        <strain evidence="8">30847</strain>
    </source>
</reference>
<dbReference type="PROSITE" id="PS01359">
    <property type="entry name" value="ZF_PHD_1"/>
    <property type="match status" value="1"/>
</dbReference>
<dbReference type="EMBL" id="LRBS01000007">
    <property type="protein sequence ID" value="OII78122.1"/>
    <property type="molecule type" value="Genomic_DNA"/>
</dbReference>
<feature type="compositionally biased region" description="Basic residues" evidence="6">
    <location>
        <begin position="1712"/>
        <end position="1722"/>
    </location>
</feature>
<dbReference type="GO" id="GO:1990414">
    <property type="term" value="P:replication-born double-strand break repair via sister chromatid exchange"/>
    <property type="evidence" value="ECO:0007669"/>
    <property type="project" value="TreeGrafter"/>
</dbReference>
<dbReference type="InterPro" id="IPR001965">
    <property type="entry name" value="Znf_PHD"/>
</dbReference>
<keyword evidence="5" id="KW-0131">Cell cycle</keyword>
<dbReference type="PROSITE" id="PS50016">
    <property type="entry name" value="ZF_PHD_2"/>
    <property type="match status" value="1"/>
</dbReference>
<dbReference type="Gene3D" id="3.30.40.10">
    <property type="entry name" value="Zinc/RING finger domain, C3HC4 (zinc finger)"/>
    <property type="match status" value="1"/>
</dbReference>
<feature type="domain" description="PHD-type" evidence="7">
    <location>
        <begin position="460"/>
        <end position="510"/>
    </location>
</feature>
<dbReference type="Proteomes" id="UP000186804">
    <property type="component" value="Unassembled WGS sequence"/>
</dbReference>